<reference evidence="2 3" key="1">
    <citation type="submission" date="2016-10" db="EMBL/GenBank/DDBJ databases">
        <authorList>
            <person name="de Groot N.N."/>
        </authorList>
    </citation>
    <scope>NUCLEOTIDE SEQUENCE [LARGE SCALE GENOMIC DNA]</scope>
    <source>
        <strain evidence="2 3">NP_1H</strain>
    </source>
</reference>
<dbReference type="STRING" id="335973.SAMN04488693_12810"/>
<dbReference type="EMBL" id="FNDT01000028">
    <property type="protein sequence ID" value="SDI85965.1"/>
    <property type="molecule type" value="Genomic_DNA"/>
</dbReference>
<accession>A0A1G8P0W8</accession>
<evidence type="ECO:0000313" key="2">
    <source>
        <dbReference type="EMBL" id="SDI85965.1"/>
    </source>
</evidence>
<proteinExistence type="predicted"/>
<keyword evidence="3" id="KW-1185">Reference proteome</keyword>
<evidence type="ECO:0000256" key="1">
    <source>
        <dbReference type="SAM" id="Phobius"/>
    </source>
</evidence>
<gene>
    <name evidence="2" type="ORF">SAMN04488693_12810</name>
</gene>
<protein>
    <submittedName>
        <fullName evidence="2">Uncharacterized protein</fullName>
    </submittedName>
</protein>
<keyword evidence="1" id="KW-0472">Membrane</keyword>
<sequence>MTTDPARDQESHNLPVRERPGVPRWVRIFALIALAVVLVLVVVMLLGGEHGPGMHSSASGNPQHAAVMYAGNTAL</sequence>
<name>A0A1G8P0W8_9MICC</name>
<feature type="transmembrane region" description="Helical" evidence="1">
    <location>
        <begin position="25"/>
        <end position="46"/>
    </location>
</feature>
<dbReference type="AlphaFoldDB" id="A0A1G8P0W8"/>
<dbReference type="Proteomes" id="UP000199258">
    <property type="component" value="Unassembled WGS sequence"/>
</dbReference>
<evidence type="ECO:0000313" key="3">
    <source>
        <dbReference type="Proteomes" id="UP000199258"/>
    </source>
</evidence>
<keyword evidence="1" id="KW-1133">Transmembrane helix</keyword>
<organism evidence="2 3">
    <name type="scientific">Arthrobacter subterraneus</name>
    <dbReference type="NCBI Taxonomy" id="335973"/>
    <lineage>
        <taxon>Bacteria</taxon>
        <taxon>Bacillati</taxon>
        <taxon>Actinomycetota</taxon>
        <taxon>Actinomycetes</taxon>
        <taxon>Micrococcales</taxon>
        <taxon>Micrococcaceae</taxon>
        <taxon>Arthrobacter</taxon>
    </lineage>
</organism>
<keyword evidence="1" id="KW-0812">Transmembrane</keyword>